<keyword evidence="5 8" id="KW-0812">Transmembrane</keyword>
<dbReference type="GeneID" id="69704794"/>
<gene>
    <name evidence="9" type="ORF">J2R62_15765</name>
</gene>
<feature type="transmembrane region" description="Helical" evidence="8">
    <location>
        <begin position="71"/>
        <end position="89"/>
    </location>
</feature>
<feature type="transmembrane region" description="Helical" evidence="8">
    <location>
        <begin position="44"/>
        <end position="64"/>
    </location>
</feature>
<dbReference type="Proteomes" id="UP000664658">
    <property type="component" value="Unassembled WGS sequence"/>
</dbReference>
<evidence type="ECO:0000256" key="1">
    <source>
        <dbReference type="ARBA" id="ARBA00004651"/>
    </source>
</evidence>
<comment type="similarity">
    <text evidence="2 8">Belongs to the major facilitator superfamily. Bcr/CmlA family.</text>
</comment>
<evidence type="ECO:0000256" key="6">
    <source>
        <dbReference type="ARBA" id="ARBA00022989"/>
    </source>
</evidence>
<accession>A0A8E0W2T9</accession>
<feature type="transmembrane region" description="Helical" evidence="8">
    <location>
        <begin position="303"/>
        <end position="327"/>
    </location>
</feature>
<evidence type="ECO:0000256" key="5">
    <source>
        <dbReference type="ARBA" id="ARBA00022692"/>
    </source>
</evidence>
<sequence>MKTRQLIGLLVALVMFSPLAIDIYLPALPLMQQDFAVNQEQIQATLGLFLFSLGVGQIIIGPLTDHFGRRPVALAGISLYAVSALAGMLTHDFTGLLLSRIGQGIGACSTSIVAFAAVRDSFAARECARMYSYLNGALCIIPALAPTLGGLLTVQFGWRACFAFMLLFALLVLVAVWGLFAETRPASAVSTGALYRWSRYQPILRSPTFIRYALVCMAGMTGILCYVTYAPMVLVGQLGVSELEFSAWFGANALINIVAFFAAPRIVRRLGEVRTVITGLSVFALSGLFLIGSWLWWPLSAAAYMLPMTVLCSGFAVMLGSASALALMPFAGCAGTASALLGCLQMSGAALLAALIQQWALEPRLAVAVSVLLPAVPLWLWCVQKGAKQQYEMITE</sequence>
<evidence type="ECO:0000256" key="3">
    <source>
        <dbReference type="ARBA" id="ARBA00022448"/>
    </source>
</evidence>
<dbReference type="Pfam" id="PF07690">
    <property type="entry name" value="MFS_1"/>
    <property type="match status" value="1"/>
</dbReference>
<feature type="transmembrane region" description="Helical" evidence="8">
    <location>
        <begin position="101"/>
        <end position="118"/>
    </location>
</feature>
<dbReference type="GO" id="GO:0042910">
    <property type="term" value="F:xenobiotic transmembrane transporter activity"/>
    <property type="evidence" value="ECO:0007669"/>
    <property type="project" value="InterPro"/>
</dbReference>
<feature type="transmembrane region" description="Helical" evidence="8">
    <location>
        <begin position="157"/>
        <end position="180"/>
    </location>
</feature>
<evidence type="ECO:0000313" key="9">
    <source>
        <dbReference type="EMBL" id="MBO1109640.1"/>
    </source>
</evidence>
<dbReference type="KEGG" id="pshi:SAMEA2665130_3030"/>
<comment type="subcellular location">
    <subcellularLocation>
        <location evidence="8">Cell inner membrane</location>
        <topology evidence="8">Multi-pass membrane protein</topology>
    </subcellularLocation>
    <subcellularLocation>
        <location evidence="1">Cell membrane</location>
        <topology evidence="1">Multi-pass membrane protein</topology>
    </subcellularLocation>
</comment>
<keyword evidence="4" id="KW-1003">Cell membrane</keyword>
<evidence type="ECO:0000313" key="10">
    <source>
        <dbReference type="Proteomes" id="UP000664658"/>
    </source>
</evidence>
<dbReference type="Gene3D" id="1.20.1720.10">
    <property type="entry name" value="Multidrug resistance protein D"/>
    <property type="match status" value="1"/>
</dbReference>
<dbReference type="GO" id="GO:1990961">
    <property type="term" value="P:xenobiotic detoxification by transmembrane export across the plasma membrane"/>
    <property type="evidence" value="ECO:0007669"/>
    <property type="project" value="InterPro"/>
</dbReference>
<dbReference type="NCBIfam" id="TIGR00710">
    <property type="entry name" value="efflux_Bcr_CflA"/>
    <property type="match status" value="1"/>
</dbReference>
<dbReference type="EMBL" id="JAFNAA010000023">
    <property type="protein sequence ID" value="MBO1109640.1"/>
    <property type="molecule type" value="Genomic_DNA"/>
</dbReference>
<evidence type="ECO:0000256" key="8">
    <source>
        <dbReference type="RuleBase" id="RU365088"/>
    </source>
</evidence>
<feature type="transmembrane region" description="Helical" evidence="8">
    <location>
        <begin position="339"/>
        <end position="359"/>
    </location>
</feature>
<proteinExistence type="inferred from homology"/>
<comment type="caution">
    <text evidence="8">Lacks conserved residue(s) required for the propagation of feature annotation.</text>
</comment>
<dbReference type="SUPFAM" id="SSF103473">
    <property type="entry name" value="MFS general substrate transporter"/>
    <property type="match status" value="1"/>
</dbReference>
<keyword evidence="8" id="KW-0997">Cell inner membrane</keyword>
<feature type="transmembrane region" description="Helical" evidence="8">
    <location>
        <begin position="245"/>
        <end position="263"/>
    </location>
</feature>
<reference evidence="9" key="1">
    <citation type="submission" date="2021-03" db="EMBL/GenBank/DDBJ databases">
        <title>Plesiomonas shigelloides zfcc0051, isolated from zebrafish feces.</title>
        <authorList>
            <person name="Vanderhoek Z."/>
            <person name="Gaulke C."/>
        </authorList>
    </citation>
    <scope>NUCLEOTIDE SEQUENCE</scope>
    <source>
        <strain evidence="9">Zfcc0051</strain>
    </source>
</reference>
<keyword evidence="6 8" id="KW-1133">Transmembrane helix</keyword>
<protein>
    <recommendedName>
        <fullName evidence="8">Bcr/CflA family efflux transporter</fullName>
    </recommendedName>
</protein>
<dbReference type="RefSeq" id="WP_039045228.1">
    <property type="nucleotide sequence ID" value="NZ_CP062196.1"/>
</dbReference>
<dbReference type="InterPro" id="IPR011701">
    <property type="entry name" value="MFS"/>
</dbReference>
<evidence type="ECO:0000256" key="2">
    <source>
        <dbReference type="ARBA" id="ARBA00006236"/>
    </source>
</evidence>
<dbReference type="PROSITE" id="PS50850">
    <property type="entry name" value="MFS"/>
    <property type="match status" value="1"/>
</dbReference>
<comment type="caution">
    <text evidence="9">The sequence shown here is derived from an EMBL/GenBank/DDBJ whole genome shotgun (WGS) entry which is preliminary data.</text>
</comment>
<feature type="transmembrane region" description="Helical" evidence="8">
    <location>
        <begin position="130"/>
        <end position="151"/>
    </location>
</feature>
<feature type="transmembrane region" description="Helical" evidence="8">
    <location>
        <begin position="365"/>
        <end position="383"/>
    </location>
</feature>
<feature type="transmembrane region" description="Helical" evidence="8">
    <location>
        <begin position="209"/>
        <end position="233"/>
    </location>
</feature>
<evidence type="ECO:0000256" key="7">
    <source>
        <dbReference type="ARBA" id="ARBA00023136"/>
    </source>
</evidence>
<dbReference type="AlphaFoldDB" id="A0A8E0W2T9"/>
<dbReference type="CDD" id="cd17320">
    <property type="entry name" value="MFS_MdfA_MDR_like"/>
    <property type="match status" value="1"/>
</dbReference>
<dbReference type="InterPro" id="IPR036259">
    <property type="entry name" value="MFS_trans_sf"/>
</dbReference>
<organism evidence="9 10">
    <name type="scientific">Plesiomonas shigelloides</name>
    <name type="common">Aeromonas shigelloides</name>
    <dbReference type="NCBI Taxonomy" id="703"/>
    <lineage>
        <taxon>Bacteria</taxon>
        <taxon>Pseudomonadati</taxon>
        <taxon>Pseudomonadota</taxon>
        <taxon>Gammaproteobacteria</taxon>
        <taxon>Enterobacterales</taxon>
        <taxon>Enterobacteriaceae</taxon>
        <taxon>Plesiomonas</taxon>
    </lineage>
</organism>
<dbReference type="PANTHER" id="PTHR23502">
    <property type="entry name" value="MAJOR FACILITATOR SUPERFAMILY"/>
    <property type="match status" value="1"/>
</dbReference>
<dbReference type="GO" id="GO:0005886">
    <property type="term" value="C:plasma membrane"/>
    <property type="evidence" value="ECO:0007669"/>
    <property type="project" value="UniProtKB-SubCell"/>
</dbReference>
<name>A0A8E0W2T9_PLESH</name>
<dbReference type="InterPro" id="IPR004812">
    <property type="entry name" value="Efflux_drug-R_Bcr/CmlA"/>
</dbReference>
<evidence type="ECO:0000256" key="4">
    <source>
        <dbReference type="ARBA" id="ARBA00022475"/>
    </source>
</evidence>
<keyword evidence="3 8" id="KW-0813">Transport</keyword>
<feature type="transmembrane region" description="Helical" evidence="8">
    <location>
        <begin position="275"/>
        <end position="297"/>
    </location>
</feature>
<dbReference type="InterPro" id="IPR020846">
    <property type="entry name" value="MFS_dom"/>
</dbReference>
<dbReference type="PANTHER" id="PTHR23502:SF70">
    <property type="entry name" value="BCR_CFLA FAMILY EFFLUX TRANSPORTER"/>
    <property type="match status" value="1"/>
</dbReference>
<keyword evidence="7 8" id="KW-0472">Membrane</keyword>